<reference evidence="8 9" key="1">
    <citation type="submission" date="2024-09" db="EMBL/GenBank/DDBJ databases">
        <authorList>
            <person name="Sun Q."/>
            <person name="Mori K."/>
        </authorList>
    </citation>
    <scope>NUCLEOTIDE SEQUENCE [LARGE SCALE GENOMIC DNA]</scope>
    <source>
        <strain evidence="8 9">CCM 7765</strain>
    </source>
</reference>
<dbReference type="PANTHER" id="PTHR43818">
    <property type="entry name" value="BCDNA.GH03377"/>
    <property type="match status" value="1"/>
</dbReference>
<dbReference type="InterPro" id="IPR036291">
    <property type="entry name" value="NAD(P)-bd_dom_sf"/>
</dbReference>
<accession>A0ABV6HST2</accession>
<evidence type="ECO:0000256" key="1">
    <source>
        <dbReference type="ARBA" id="ARBA00001911"/>
    </source>
</evidence>
<feature type="domain" description="Gfo/Idh/MocA-like oxidoreductase N-terminal" evidence="6">
    <location>
        <begin position="71"/>
        <end position="196"/>
    </location>
</feature>
<dbReference type="Pfam" id="PF21252">
    <property type="entry name" value="Glyco_hydro_109_C"/>
    <property type="match status" value="1"/>
</dbReference>
<dbReference type="EMBL" id="JBHLWO010000008">
    <property type="protein sequence ID" value="MFC0321942.1"/>
    <property type="molecule type" value="Genomic_DNA"/>
</dbReference>
<proteinExistence type="inferred from homology"/>
<dbReference type="InterPro" id="IPR006311">
    <property type="entry name" value="TAT_signal"/>
</dbReference>
<gene>
    <name evidence="8" type="ORF">ACFFI0_26745</name>
</gene>
<keyword evidence="4" id="KW-0520">NAD</keyword>
<dbReference type="RefSeq" id="WP_130858522.1">
    <property type="nucleotide sequence ID" value="NZ_JBHLWO010000008.1"/>
</dbReference>
<dbReference type="SUPFAM" id="SSF51735">
    <property type="entry name" value="NAD(P)-binding Rossmann-fold domains"/>
    <property type="match status" value="1"/>
</dbReference>
<comment type="caution">
    <text evidence="8">The sequence shown here is derived from an EMBL/GenBank/DDBJ whole genome shotgun (WGS) entry which is preliminary data.</text>
</comment>
<feature type="domain" description="Glycosyl hydrolase 109 C-terminal" evidence="7">
    <location>
        <begin position="207"/>
        <end position="363"/>
    </location>
</feature>
<dbReference type="NCBIfam" id="TIGR01409">
    <property type="entry name" value="TAT_signal_seq"/>
    <property type="match status" value="1"/>
</dbReference>
<organism evidence="8 9">
    <name type="scientific">Olivibacter oleidegradans</name>
    <dbReference type="NCBI Taxonomy" id="760123"/>
    <lineage>
        <taxon>Bacteria</taxon>
        <taxon>Pseudomonadati</taxon>
        <taxon>Bacteroidota</taxon>
        <taxon>Sphingobacteriia</taxon>
        <taxon>Sphingobacteriales</taxon>
        <taxon>Sphingobacteriaceae</taxon>
        <taxon>Olivibacter</taxon>
    </lineage>
</organism>
<dbReference type="Gene3D" id="3.30.360.10">
    <property type="entry name" value="Dihydrodipicolinate Reductase, domain 2"/>
    <property type="match status" value="1"/>
</dbReference>
<dbReference type="PROSITE" id="PS51318">
    <property type="entry name" value="TAT"/>
    <property type="match status" value="1"/>
</dbReference>
<keyword evidence="9" id="KW-1185">Reference proteome</keyword>
<comment type="cofactor">
    <cofactor evidence="1">
        <name>NAD(+)</name>
        <dbReference type="ChEBI" id="CHEBI:57540"/>
    </cofactor>
</comment>
<evidence type="ECO:0000256" key="4">
    <source>
        <dbReference type="ARBA" id="ARBA00023027"/>
    </source>
</evidence>
<evidence type="ECO:0000259" key="7">
    <source>
        <dbReference type="Pfam" id="PF21252"/>
    </source>
</evidence>
<protein>
    <submittedName>
        <fullName evidence="8">Gfo/Idh/MocA family protein</fullName>
    </submittedName>
</protein>
<dbReference type="Proteomes" id="UP001589774">
    <property type="component" value="Unassembled WGS sequence"/>
</dbReference>
<dbReference type="InterPro" id="IPR050463">
    <property type="entry name" value="Gfo/Idh/MocA_oxidrdct_glycsds"/>
</dbReference>
<name>A0ABV6HST2_9SPHI</name>
<evidence type="ECO:0000256" key="2">
    <source>
        <dbReference type="ARBA" id="ARBA00009329"/>
    </source>
</evidence>
<comment type="similarity">
    <text evidence="2">Belongs to the Gfo/Idh/MocA family. Glycosyl hydrolase 109 subfamily.</text>
</comment>
<sequence length="482" mass="53930">MKSNRRDFLKYAGITGLGVVGGTGLSACNDKDGSKAKEEDGALMHILKASQKDHHQTFNMCGYAAPKMNVVRIGFIGVGNRGGAAVERISRLDGVEIKAICDIRPEQAKKAKDRIQFPGHEATLYHDGAEAWKHVCDRDDIDLIYVCTHWALHTPVAVYAMEHGKHVAVEIPAATTVEDCWRLVETSEKTKKHCMMLENCCYDFFELLTLNMVRQGFFGELIHGEGAYIHDILDSFFDKDARWNLWRLRENAKRNGDLYPTHGIGPVCQAMDINRGDYLDYMVSMSSNDFLLKPLAEEKAKEDSSFKEFINSPFRGNINTSTIRTGKGRTIMLQHDVSSPRPYSRIHLLSGTKATAQKYPLPGKIATSHEGWLEDEEMKLLEEKYTPPIVKKIGELAKKIGGHGGMDFMMDWRLIDCLRNGLPLDMDVYDAASWSVIGPLSEWSVANGSKPIRIPDFTSGKWKENQPLDMSLAEGATTGARV</sequence>
<evidence type="ECO:0000313" key="8">
    <source>
        <dbReference type="EMBL" id="MFC0321942.1"/>
    </source>
</evidence>
<dbReference type="Gene3D" id="3.40.50.720">
    <property type="entry name" value="NAD(P)-binding Rossmann-like Domain"/>
    <property type="match status" value="1"/>
</dbReference>
<dbReference type="Pfam" id="PF01408">
    <property type="entry name" value="GFO_IDH_MocA"/>
    <property type="match status" value="1"/>
</dbReference>
<dbReference type="PANTHER" id="PTHR43818:SF1">
    <property type="entry name" value="GLYCOSYL HYDROLASE FAMILY 109 PROTEIN"/>
    <property type="match status" value="1"/>
</dbReference>
<keyword evidence="5" id="KW-0326">Glycosidase</keyword>
<evidence type="ECO:0000256" key="3">
    <source>
        <dbReference type="ARBA" id="ARBA00022801"/>
    </source>
</evidence>
<keyword evidence="3" id="KW-0378">Hydrolase</keyword>
<evidence type="ECO:0000259" key="6">
    <source>
        <dbReference type="Pfam" id="PF01408"/>
    </source>
</evidence>
<dbReference type="PROSITE" id="PS51257">
    <property type="entry name" value="PROKAR_LIPOPROTEIN"/>
    <property type="match status" value="1"/>
</dbReference>
<dbReference type="InterPro" id="IPR000683">
    <property type="entry name" value="Gfo/Idh/MocA-like_OxRdtase_N"/>
</dbReference>
<evidence type="ECO:0000313" key="9">
    <source>
        <dbReference type="Proteomes" id="UP001589774"/>
    </source>
</evidence>
<evidence type="ECO:0000256" key="5">
    <source>
        <dbReference type="ARBA" id="ARBA00023295"/>
    </source>
</evidence>
<dbReference type="InterPro" id="IPR019546">
    <property type="entry name" value="TAT_signal_bac_arc"/>
</dbReference>
<dbReference type="InterPro" id="IPR049303">
    <property type="entry name" value="Glyco_hydro_109_C"/>
</dbReference>